<dbReference type="AlphaFoldDB" id="A0AAF0Q279"/>
<gene>
    <name evidence="2" type="ORF">MTR67_008477</name>
</gene>
<reference evidence="2" key="1">
    <citation type="submission" date="2023-08" db="EMBL/GenBank/DDBJ databases">
        <title>A de novo genome assembly of Solanum verrucosum Schlechtendal, a Mexican diploid species geographically isolated from the other diploid A-genome species in potato relatives.</title>
        <authorList>
            <person name="Hosaka K."/>
        </authorList>
    </citation>
    <scope>NUCLEOTIDE SEQUENCE</scope>
    <source>
        <tissue evidence="2">Young leaves</tissue>
    </source>
</reference>
<dbReference type="EMBL" id="CP133613">
    <property type="protein sequence ID" value="WMV15092.1"/>
    <property type="molecule type" value="Genomic_DNA"/>
</dbReference>
<keyword evidence="3" id="KW-1185">Reference proteome</keyword>
<proteinExistence type="predicted"/>
<sequence length="283" mass="29842">MFAVGSNIRKIMLPTCSKMLVSSSFKCWIGSMTKRGKQVWQSKVYFDENGTYTSCLCVGHGLGSVALNYVAPERTASGGIGYLEAGKASRLAKSWGGTMPRGTRWVGWGASRQGRAGRKPRDTIPQGREGQRAGLEARAGWGASCLGTGRGASRHVACFGAGREALEARCMPRGRAGGPRGIMCVVRSRVGGLEEHTVPRGGARVPCLEAWFMRRGGGSWGRAGASRYCVCLGAGRDWAPRASWRGGAGRAHLGVWSCVGPRGTVPQGSVGCLEAQCGPPALP</sequence>
<evidence type="ECO:0000313" key="3">
    <source>
        <dbReference type="Proteomes" id="UP001234989"/>
    </source>
</evidence>
<name>A0AAF0Q279_SOLVR</name>
<feature type="region of interest" description="Disordered" evidence="1">
    <location>
        <begin position="111"/>
        <end position="133"/>
    </location>
</feature>
<protein>
    <submittedName>
        <fullName evidence="2">Uncharacterized protein</fullName>
    </submittedName>
</protein>
<organism evidence="2 3">
    <name type="scientific">Solanum verrucosum</name>
    <dbReference type="NCBI Taxonomy" id="315347"/>
    <lineage>
        <taxon>Eukaryota</taxon>
        <taxon>Viridiplantae</taxon>
        <taxon>Streptophyta</taxon>
        <taxon>Embryophyta</taxon>
        <taxon>Tracheophyta</taxon>
        <taxon>Spermatophyta</taxon>
        <taxon>Magnoliopsida</taxon>
        <taxon>eudicotyledons</taxon>
        <taxon>Gunneridae</taxon>
        <taxon>Pentapetalae</taxon>
        <taxon>asterids</taxon>
        <taxon>lamiids</taxon>
        <taxon>Solanales</taxon>
        <taxon>Solanaceae</taxon>
        <taxon>Solanoideae</taxon>
        <taxon>Solaneae</taxon>
        <taxon>Solanum</taxon>
    </lineage>
</organism>
<dbReference type="Proteomes" id="UP001234989">
    <property type="component" value="Chromosome 2"/>
</dbReference>
<evidence type="ECO:0000256" key="1">
    <source>
        <dbReference type="SAM" id="MobiDB-lite"/>
    </source>
</evidence>
<accession>A0AAF0Q279</accession>
<evidence type="ECO:0000313" key="2">
    <source>
        <dbReference type="EMBL" id="WMV15092.1"/>
    </source>
</evidence>